<comment type="caution">
    <text evidence="5">The sequence shown here is derived from an EMBL/GenBank/DDBJ whole genome shotgun (WGS) entry which is preliminary data.</text>
</comment>
<dbReference type="Proteomes" id="UP001234343">
    <property type="component" value="Unassembled WGS sequence"/>
</dbReference>
<keyword evidence="6" id="KW-1185">Reference proteome</keyword>
<evidence type="ECO:0000313" key="6">
    <source>
        <dbReference type="Proteomes" id="UP001234343"/>
    </source>
</evidence>
<dbReference type="RefSeq" id="WP_289366196.1">
    <property type="nucleotide sequence ID" value="NZ_JAUCBP010000011.1"/>
</dbReference>
<proteinExistence type="predicted"/>
<keyword evidence="2" id="KW-0663">Pyridoxal phosphate</keyword>
<protein>
    <submittedName>
        <fullName evidence="5">Threonine/serine dehydratase</fullName>
    </submittedName>
</protein>
<evidence type="ECO:0000256" key="2">
    <source>
        <dbReference type="ARBA" id="ARBA00022898"/>
    </source>
</evidence>
<evidence type="ECO:0000256" key="3">
    <source>
        <dbReference type="ARBA" id="ARBA00023239"/>
    </source>
</evidence>
<dbReference type="NCBIfam" id="NF005292">
    <property type="entry name" value="PRK06815.1"/>
    <property type="match status" value="1"/>
</dbReference>
<evidence type="ECO:0000256" key="1">
    <source>
        <dbReference type="ARBA" id="ARBA00001933"/>
    </source>
</evidence>
<dbReference type="PANTHER" id="PTHR48078:SF6">
    <property type="entry name" value="L-THREONINE DEHYDRATASE CATABOLIC TDCB"/>
    <property type="match status" value="1"/>
</dbReference>
<evidence type="ECO:0000313" key="5">
    <source>
        <dbReference type="EMBL" id="MDM7861583.1"/>
    </source>
</evidence>
<dbReference type="CDD" id="cd01562">
    <property type="entry name" value="Thr-dehyd"/>
    <property type="match status" value="1"/>
</dbReference>
<evidence type="ECO:0000259" key="4">
    <source>
        <dbReference type="Pfam" id="PF00291"/>
    </source>
</evidence>
<dbReference type="Gene3D" id="3.40.50.1100">
    <property type="match status" value="2"/>
</dbReference>
<dbReference type="InterPro" id="IPR001926">
    <property type="entry name" value="TrpB-like_PALP"/>
</dbReference>
<dbReference type="InterPro" id="IPR036052">
    <property type="entry name" value="TrpB-like_PALP_sf"/>
</dbReference>
<comment type="cofactor">
    <cofactor evidence="1">
        <name>pyridoxal 5'-phosphate</name>
        <dbReference type="ChEBI" id="CHEBI:597326"/>
    </cofactor>
</comment>
<dbReference type="PANTHER" id="PTHR48078">
    <property type="entry name" value="THREONINE DEHYDRATASE, MITOCHONDRIAL-RELATED"/>
    <property type="match status" value="1"/>
</dbReference>
<keyword evidence="3" id="KW-0456">Lyase</keyword>
<feature type="domain" description="Tryptophan synthase beta chain-like PALP" evidence="4">
    <location>
        <begin position="28"/>
        <end position="312"/>
    </location>
</feature>
<reference evidence="5 6" key="1">
    <citation type="submission" date="2023-06" db="EMBL/GenBank/DDBJ databases">
        <title>Alteromonas sp. ASW11-36 isolated from intertidal sand.</title>
        <authorList>
            <person name="Li Y."/>
        </authorList>
    </citation>
    <scope>NUCLEOTIDE SEQUENCE [LARGE SCALE GENOMIC DNA]</scope>
    <source>
        <strain evidence="5 6">ASW11-36</strain>
    </source>
</reference>
<dbReference type="SUPFAM" id="SSF53686">
    <property type="entry name" value="Tryptophan synthase beta subunit-like PLP-dependent enzymes"/>
    <property type="match status" value="1"/>
</dbReference>
<name>A0ABT7SZG5_9ALTE</name>
<dbReference type="InterPro" id="IPR050147">
    <property type="entry name" value="Ser/Thr_Dehydratase"/>
</dbReference>
<sequence>MSLTLKQWHDKVTSAAQILGQSQCPPYQTAVEFSPFFSAGHHGHIYLKHEHMQHTGSFKYRGALHKLLSLSASEQQAGIVTASSGNHGMACAFAAAQLNIEASVYVPATASEFKLAQISRLGANVITVDGDCLEAEMQALATARAQGLTYISPYNDAEVIAGQGTIAVELLEQLPDLDAVFVAVGGGGMIGGIGSYLKAEHPHIDVIGCWPEVAPAMAKCLQHGGIINVDEKPTLSDGTAGNVEPGAVTFELCQQVIDRQVFVSEQQIATVIRQMAEHERQIIEGAAAVAIAGALALSEEYAHKQTAVIVCGRNIAYSKFCQILNG</sequence>
<accession>A0ABT7SZG5</accession>
<organism evidence="5 6">
    <name type="scientific">Alteromonas arenosi</name>
    <dbReference type="NCBI Taxonomy" id="3055817"/>
    <lineage>
        <taxon>Bacteria</taxon>
        <taxon>Pseudomonadati</taxon>
        <taxon>Pseudomonadota</taxon>
        <taxon>Gammaproteobacteria</taxon>
        <taxon>Alteromonadales</taxon>
        <taxon>Alteromonadaceae</taxon>
        <taxon>Alteromonas/Salinimonas group</taxon>
        <taxon>Alteromonas</taxon>
    </lineage>
</organism>
<dbReference type="Pfam" id="PF00291">
    <property type="entry name" value="PALP"/>
    <property type="match status" value="1"/>
</dbReference>
<gene>
    <name evidence="5" type="ORF">QTP81_13365</name>
</gene>
<dbReference type="EMBL" id="JAUCBP010000011">
    <property type="protein sequence ID" value="MDM7861583.1"/>
    <property type="molecule type" value="Genomic_DNA"/>
</dbReference>